<dbReference type="Gene3D" id="3.40.50.2300">
    <property type="match status" value="1"/>
</dbReference>
<dbReference type="Proteomes" id="UP000230607">
    <property type="component" value="Chromosome 1"/>
</dbReference>
<feature type="domain" description="Response regulatory" evidence="1">
    <location>
        <begin position="3"/>
        <end position="118"/>
    </location>
</feature>
<organism evidence="2 3">
    <name type="scientific">Candidatus Nitrosotalea okcheonensis</name>
    <dbReference type="NCBI Taxonomy" id="1903276"/>
    <lineage>
        <taxon>Archaea</taxon>
        <taxon>Nitrososphaerota</taxon>
        <taxon>Nitrososphaeria</taxon>
        <taxon>Nitrosotaleales</taxon>
        <taxon>Nitrosotaleaceae</taxon>
        <taxon>Nitrosotalea</taxon>
    </lineage>
</organism>
<protein>
    <submittedName>
        <fullName evidence="2">Chemotaxis protein CheY</fullName>
    </submittedName>
</protein>
<dbReference type="Pfam" id="PF00072">
    <property type="entry name" value="Response_reg"/>
    <property type="match status" value="1"/>
</dbReference>
<dbReference type="SMART" id="SM00448">
    <property type="entry name" value="REC"/>
    <property type="match status" value="1"/>
</dbReference>
<dbReference type="InterPro" id="IPR011006">
    <property type="entry name" value="CheY-like_superfamily"/>
</dbReference>
<gene>
    <name evidence="2" type="primary">cheY</name>
    <name evidence="2" type="ORF">NCS_10898</name>
</gene>
<dbReference type="SUPFAM" id="SSF52172">
    <property type="entry name" value="CheY-like"/>
    <property type="match status" value="1"/>
</dbReference>
<dbReference type="RefSeq" id="WP_157927120.1">
    <property type="nucleotide sequence ID" value="NZ_LT841358.1"/>
</dbReference>
<dbReference type="PROSITE" id="PS50110">
    <property type="entry name" value="RESPONSE_REGULATORY"/>
    <property type="match status" value="1"/>
</dbReference>
<dbReference type="AlphaFoldDB" id="A0A2H1FEB7"/>
<evidence type="ECO:0000313" key="3">
    <source>
        <dbReference type="Proteomes" id="UP000230607"/>
    </source>
</evidence>
<accession>A0A2H1FEB7</accession>
<keyword evidence="3" id="KW-1185">Reference proteome</keyword>
<dbReference type="PANTHER" id="PTHR43228:SF1">
    <property type="entry name" value="TWO-COMPONENT RESPONSE REGULATOR ARR22"/>
    <property type="match status" value="1"/>
</dbReference>
<dbReference type="OrthoDB" id="2830at2157"/>
<dbReference type="GO" id="GO:0000160">
    <property type="term" value="P:phosphorelay signal transduction system"/>
    <property type="evidence" value="ECO:0007669"/>
    <property type="project" value="InterPro"/>
</dbReference>
<proteinExistence type="predicted"/>
<evidence type="ECO:0000259" key="1">
    <source>
        <dbReference type="PROSITE" id="PS50110"/>
    </source>
</evidence>
<dbReference type="InterPro" id="IPR052048">
    <property type="entry name" value="ST_Response_Regulator"/>
</dbReference>
<name>A0A2H1FEB7_9ARCH</name>
<sequence length="123" mass="13676">MVNVMVVDDSDAIRMVLKDILVIGQHKLVAELASGIDVLEEYAKTKPDIVLLDMAMPKKDGLTALKEIIAYDPKAKVIMISASDNQETVRECIKTGASTYVLKPFNFQEVLKIINRVVKSQSR</sequence>
<dbReference type="InterPro" id="IPR001789">
    <property type="entry name" value="Sig_transdc_resp-reg_receiver"/>
</dbReference>
<dbReference type="EMBL" id="LT841358">
    <property type="protein sequence ID" value="SMH71091.1"/>
    <property type="molecule type" value="Genomic_DNA"/>
</dbReference>
<evidence type="ECO:0000313" key="2">
    <source>
        <dbReference type="EMBL" id="SMH71091.1"/>
    </source>
</evidence>
<dbReference type="PANTHER" id="PTHR43228">
    <property type="entry name" value="TWO-COMPONENT RESPONSE REGULATOR"/>
    <property type="match status" value="1"/>
</dbReference>
<reference evidence="3" key="1">
    <citation type="submission" date="2017-03" db="EMBL/GenBank/DDBJ databases">
        <authorList>
            <person name="Herbold C."/>
        </authorList>
    </citation>
    <scope>NUCLEOTIDE SEQUENCE [LARGE SCALE GENOMIC DNA]</scope>
</reference>